<dbReference type="PANTHER" id="PTHR44591:SF21">
    <property type="entry name" value="TWO-COMPONENT RESPONSE REGULATOR"/>
    <property type="match status" value="1"/>
</dbReference>
<sequence length="153" mass="16250">MSAADAVDRFTSYCGRRPRVLLVEDDRALGRMLTWTFEDHGARPLLARTCAASRTIAAAAGFDLALVDADLPDGDGVVLAEALRADHPAALLAICSGRHGIGTSGRLPPGVDAVLIKPVPIRLLLDLLDTVCRTAPDVVPGIRHTRDAAIRPR</sequence>
<dbReference type="STRING" id="768671.ThimaDRAFT_1812"/>
<evidence type="ECO:0000256" key="1">
    <source>
        <dbReference type="ARBA" id="ARBA00022553"/>
    </source>
</evidence>
<dbReference type="CDD" id="cd00156">
    <property type="entry name" value="REC"/>
    <property type="match status" value="1"/>
</dbReference>
<dbReference type="PANTHER" id="PTHR44591">
    <property type="entry name" value="STRESS RESPONSE REGULATOR PROTEIN 1"/>
    <property type="match status" value="1"/>
</dbReference>
<gene>
    <name evidence="4" type="ORF">ThimaDRAFT_1812</name>
</gene>
<dbReference type="OrthoDB" id="5966285at2"/>
<keyword evidence="5" id="KW-1185">Reference proteome</keyword>
<protein>
    <submittedName>
        <fullName evidence="4">Response regulator receiver</fullName>
    </submittedName>
</protein>
<dbReference type="Gene3D" id="3.40.50.2300">
    <property type="match status" value="1"/>
</dbReference>
<feature type="domain" description="Response regulatory" evidence="3">
    <location>
        <begin position="19"/>
        <end position="132"/>
    </location>
</feature>
<dbReference type="AlphaFoldDB" id="F9UA60"/>
<dbReference type="PROSITE" id="PS50110">
    <property type="entry name" value="RESPONSE_REGULATORY"/>
    <property type="match status" value="1"/>
</dbReference>
<accession>F9UA60</accession>
<dbReference type="Pfam" id="PF00072">
    <property type="entry name" value="Response_reg"/>
    <property type="match status" value="1"/>
</dbReference>
<evidence type="ECO:0000313" key="4">
    <source>
        <dbReference type="EMBL" id="EGV19008.1"/>
    </source>
</evidence>
<dbReference type="InterPro" id="IPR050595">
    <property type="entry name" value="Bact_response_regulator"/>
</dbReference>
<dbReference type="SMART" id="SM00448">
    <property type="entry name" value="REC"/>
    <property type="match status" value="1"/>
</dbReference>
<dbReference type="EMBL" id="AFWV01000005">
    <property type="protein sequence ID" value="EGV19008.1"/>
    <property type="molecule type" value="Genomic_DNA"/>
</dbReference>
<name>F9UA60_9GAMM</name>
<dbReference type="GO" id="GO:0000160">
    <property type="term" value="P:phosphorelay signal transduction system"/>
    <property type="evidence" value="ECO:0007669"/>
    <property type="project" value="InterPro"/>
</dbReference>
<evidence type="ECO:0000313" key="5">
    <source>
        <dbReference type="Proteomes" id="UP000005459"/>
    </source>
</evidence>
<feature type="modified residue" description="4-aspartylphosphate" evidence="2">
    <location>
        <position position="68"/>
    </location>
</feature>
<evidence type="ECO:0000256" key="2">
    <source>
        <dbReference type="PROSITE-ProRule" id="PRU00169"/>
    </source>
</evidence>
<dbReference type="RefSeq" id="WP_007192688.1">
    <property type="nucleotide sequence ID" value="NZ_AFWV01000005.1"/>
</dbReference>
<dbReference type="InterPro" id="IPR001789">
    <property type="entry name" value="Sig_transdc_resp-reg_receiver"/>
</dbReference>
<dbReference type="SUPFAM" id="SSF52172">
    <property type="entry name" value="CheY-like"/>
    <property type="match status" value="1"/>
</dbReference>
<keyword evidence="1 2" id="KW-0597">Phosphoprotein</keyword>
<organism evidence="4 5">
    <name type="scientific">Thiocapsa marina 5811</name>
    <dbReference type="NCBI Taxonomy" id="768671"/>
    <lineage>
        <taxon>Bacteria</taxon>
        <taxon>Pseudomonadati</taxon>
        <taxon>Pseudomonadota</taxon>
        <taxon>Gammaproteobacteria</taxon>
        <taxon>Chromatiales</taxon>
        <taxon>Chromatiaceae</taxon>
        <taxon>Thiocapsa</taxon>
    </lineage>
</organism>
<proteinExistence type="predicted"/>
<evidence type="ECO:0000259" key="3">
    <source>
        <dbReference type="PROSITE" id="PS50110"/>
    </source>
</evidence>
<reference evidence="4 5" key="1">
    <citation type="submission" date="2011-06" db="EMBL/GenBank/DDBJ databases">
        <title>The draft genome of Thiocapsa marina 5811.</title>
        <authorList>
            <consortium name="US DOE Joint Genome Institute (JGI-PGF)"/>
            <person name="Lucas S."/>
            <person name="Han J."/>
            <person name="Cheng J.-F."/>
            <person name="Goodwin L."/>
            <person name="Pitluck S."/>
            <person name="Peters L."/>
            <person name="Land M.L."/>
            <person name="Hauser L."/>
            <person name="Vogl K."/>
            <person name="Liu Z."/>
            <person name="Imhoff J."/>
            <person name="Thiel V."/>
            <person name="Frigaard N.-U."/>
            <person name="Bryant D."/>
            <person name="Woyke T.J."/>
        </authorList>
    </citation>
    <scope>NUCLEOTIDE SEQUENCE [LARGE SCALE GENOMIC DNA]</scope>
    <source>
        <strain evidence="4 5">5811</strain>
    </source>
</reference>
<dbReference type="Proteomes" id="UP000005459">
    <property type="component" value="Unassembled WGS sequence"/>
</dbReference>
<dbReference type="InterPro" id="IPR011006">
    <property type="entry name" value="CheY-like_superfamily"/>
</dbReference>